<dbReference type="OrthoDB" id="412647at2759"/>
<evidence type="ECO:0000313" key="13">
    <source>
        <dbReference type="Proteomes" id="UP000054097"/>
    </source>
</evidence>
<keyword evidence="5 10" id="KW-1133">Transmembrane helix</keyword>
<evidence type="ECO:0000256" key="7">
    <source>
        <dbReference type="ARBA" id="ARBA00023180"/>
    </source>
</evidence>
<evidence type="ECO:0000256" key="1">
    <source>
        <dbReference type="ARBA" id="ARBA00004606"/>
    </source>
</evidence>
<keyword evidence="6 10" id="KW-0472">Membrane</keyword>
<dbReference type="SUPFAM" id="SSF49899">
    <property type="entry name" value="Concanavalin A-like lectins/glucanases"/>
    <property type="match status" value="1"/>
</dbReference>
<gene>
    <name evidence="12" type="ORF">M408DRAFT_325921</name>
</gene>
<dbReference type="GO" id="GO:0005886">
    <property type="term" value="C:plasma membrane"/>
    <property type="evidence" value="ECO:0007669"/>
    <property type="project" value="TreeGrafter"/>
</dbReference>
<keyword evidence="7" id="KW-0325">Glycoprotein</keyword>
<dbReference type="EMBL" id="KN824277">
    <property type="protein sequence ID" value="KIM34546.1"/>
    <property type="molecule type" value="Genomic_DNA"/>
</dbReference>
<dbReference type="Pfam" id="PF03935">
    <property type="entry name" value="SKN1_KRE6_Sbg1"/>
    <property type="match status" value="1"/>
</dbReference>
<evidence type="ECO:0000259" key="11">
    <source>
        <dbReference type="PROSITE" id="PS51762"/>
    </source>
</evidence>
<dbReference type="GO" id="GO:0031505">
    <property type="term" value="P:fungal-type cell wall organization"/>
    <property type="evidence" value="ECO:0007669"/>
    <property type="project" value="TreeGrafter"/>
</dbReference>
<dbReference type="GO" id="GO:0005789">
    <property type="term" value="C:endoplasmic reticulum membrane"/>
    <property type="evidence" value="ECO:0007669"/>
    <property type="project" value="TreeGrafter"/>
</dbReference>
<evidence type="ECO:0000256" key="3">
    <source>
        <dbReference type="ARBA" id="ARBA00022692"/>
    </source>
</evidence>
<dbReference type="PANTHER" id="PTHR31361:SF1">
    <property type="entry name" value="BETA-GLUCAN SYNTHESIS-ASSOCIATED PROTEIN KRE6-RELATED"/>
    <property type="match status" value="1"/>
</dbReference>
<keyword evidence="13" id="KW-1185">Reference proteome</keyword>
<dbReference type="FunFam" id="2.60.120.200:FF:000259">
    <property type="entry name" value="Chromosome 9, whole genome shotgun sequence"/>
    <property type="match status" value="1"/>
</dbReference>
<evidence type="ECO:0000256" key="4">
    <source>
        <dbReference type="ARBA" id="ARBA00022968"/>
    </source>
</evidence>
<dbReference type="STRING" id="933852.A0A0C3BT56"/>
<sequence length="630" mass="69176">MASYPYSGVNNSSSARLVPQDARPYSPPGSPRRSFSPSQPLMTAPGHSGFQQPYDPHRPMSPSSGYLQPPASSRISHSASDESAHNPFQTPSENGVSNKFSLGPDPSSWGAELSPNYHEFDDYLHTPDRKGGTDHNIFTLRGLANLGCLFVLATTLIGLFAGYPLISYFLTKKMSTLGGYNLGGINSTGQVMETAFALIDSTTPAEAMTYTSMEDGTQWQLVFSDEFTTDGRSFYPGDDPFWEAVDLHYWGTNNLEWYSPEHLTTENGHLKVTLDNTPNHGMQYMGGMMSTWNKFCFTGGIIVTNVVLPGRSDVYGLWPAVWTMGNLGRAGYGASLDGMWPYTYEACDVGTLPNQTQNGLPEAALTSGDSAFGGELSYLPGQRLSACTCPGEEHPGPQKRDGSFVGRAAPEIDVIEAQVSVEDRIGHVSQSAQWAPFDAFYSWNNVTYMEIYDPTVSTLNLYKGAVYQQASSVVSITDQNCYEGNTGCFSVYGFEYKEGYESDGGYITWINDNKKAWRLGAGGLGDNPISQVSARPVPKEPLYIIINLGLSENFGDIDFPNIQWPVNMLVDYIRVYQHPDRINIGCDPTGFPTSNYISRFIEAYSNPNLTTWVDDYGQVEPRSSLRDGGC</sequence>
<name>A0A0C3BT56_SERVB</name>
<comment type="similarity">
    <text evidence="2">Belongs to the SKN1/KRE6 family.</text>
</comment>
<evidence type="ECO:0000256" key="10">
    <source>
        <dbReference type="SAM" id="Phobius"/>
    </source>
</evidence>
<evidence type="ECO:0000256" key="9">
    <source>
        <dbReference type="SAM" id="MobiDB-lite"/>
    </source>
</evidence>
<feature type="domain" description="GH16" evidence="11">
    <location>
        <begin position="228"/>
        <end position="581"/>
    </location>
</feature>
<dbReference type="InterPro" id="IPR000757">
    <property type="entry name" value="Beta-glucanase-like"/>
</dbReference>
<keyword evidence="3 10" id="KW-0812">Transmembrane</keyword>
<evidence type="ECO:0000256" key="5">
    <source>
        <dbReference type="ARBA" id="ARBA00022989"/>
    </source>
</evidence>
<dbReference type="HOGENOM" id="CLU_010811_3_1_1"/>
<dbReference type="PANTHER" id="PTHR31361">
    <property type="entry name" value="BETA-GLUCAN SYNTHESIS-ASSOCIATED PROTEIN KRE6-RELATED"/>
    <property type="match status" value="1"/>
</dbReference>
<accession>A0A0C3BT56</accession>
<dbReference type="InterPro" id="IPR005629">
    <property type="entry name" value="Skn1/Kre6/Sbg1"/>
</dbReference>
<comment type="subcellular location">
    <subcellularLocation>
        <location evidence="1">Membrane</location>
        <topology evidence="1">Single-pass type II membrane protein</topology>
    </subcellularLocation>
</comment>
<feature type="compositionally biased region" description="Low complexity" evidence="9">
    <location>
        <begin position="31"/>
        <end position="40"/>
    </location>
</feature>
<dbReference type="Proteomes" id="UP000054097">
    <property type="component" value="Unassembled WGS sequence"/>
</dbReference>
<dbReference type="InterPro" id="IPR013320">
    <property type="entry name" value="ConA-like_dom_sf"/>
</dbReference>
<keyword evidence="4" id="KW-0735">Signal-anchor</keyword>
<feature type="compositionally biased region" description="Polar residues" evidence="9">
    <location>
        <begin position="86"/>
        <end position="100"/>
    </location>
</feature>
<evidence type="ECO:0000256" key="2">
    <source>
        <dbReference type="ARBA" id="ARBA00010962"/>
    </source>
</evidence>
<proteinExistence type="inferred from homology"/>
<protein>
    <submittedName>
        <fullName evidence="12">Glycoside hydrolase family 16 protein</fullName>
    </submittedName>
</protein>
<dbReference type="AlphaFoldDB" id="A0A0C3BT56"/>
<organism evidence="12 13">
    <name type="scientific">Serendipita vermifera MAFF 305830</name>
    <dbReference type="NCBI Taxonomy" id="933852"/>
    <lineage>
        <taxon>Eukaryota</taxon>
        <taxon>Fungi</taxon>
        <taxon>Dikarya</taxon>
        <taxon>Basidiomycota</taxon>
        <taxon>Agaricomycotina</taxon>
        <taxon>Agaricomycetes</taxon>
        <taxon>Sebacinales</taxon>
        <taxon>Serendipitaceae</taxon>
        <taxon>Serendipita</taxon>
    </lineage>
</organism>
<dbReference type="GO" id="GO:0015926">
    <property type="term" value="F:glucosidase activity"/>
    <property type="evidence" value="ECO:0007669"/>
    <property type="project" value="TreeGrafter"/>
</dbReference>
<feature type="transmembrane region" description="Helical" evidence="10">
    <location>
        <begin position="143"/>
        <end position="166"/>
    </location>
</feature>
<evidence type="ECO:0000313" key="12">
    <source>
        <dbReference type="EMBL" id="KIM34546.1"/>
    </source>
</evidence>
<dbReference type="Gene3D" id="2.60.120.200">
    <property type="match status" value="2"/>
</dbReference>
<dbReference type="PROSITE" id="PS51762">
    <property type="entry name" value="GH16_2"/>
    <property type="match status" value="1"/>
</dbReference>
<feature type="compositionally biased region" description="Polar residues" evidence="9">
    <location>
        <begin position="61"/>
        <end position="78"/>
    </location>
</feature>
<dbReference type="GO" id="GO:0006078">
    <property type="term" value="P:(1-&gt;6)-beta-D-glucan biosynthetic process"/>
    <property type="evidence" value="ECO:0007669"/>
    <property type="project" value="TreeGrafter"/>
</dbReference>
<evidence type="ECO:0000256" key="6">
    <source>
        <dbReference type="ARBA" id="ARBA00023136"/>
    </source>
</evidence>
<keyword evidence="12" id="KW-0378">Hydrolase</keyword>
<feature type="region of interest" description="Disordered" evidence="9">
    <location>
        <begin position="1"/>
        <end position="103"/>
    </location>
</feature>
<reference evidence="13" key="2">
    <citation type="submission" date="2015-01" db="EMBL/GenBank/DDBJ databases">
        <title>Evolutionary Origins and Diversification of the Mycorrhizal Mutualists.</title>
        <authorList>
            <consortium name="DOE Joint Genome Institute"/>
            <consortium name="Mycorrhizal Genomics Consortium"/>
            <person name="Kohler A."/>
            <person name="Kuo A."/>
            <person name="Nagy L.G."/>
            <person name="Floudas D."/>
            <person name="Copeland A."/>
            <person name="Barry K.W."/>
            <person name="Cichocki N."/>
            <person name="Veneault-Fourrey C."/>
            <person name="LaButti K."/>
            <person name="Lindquist E.A."/>
            <person name="Lipzen A."/>
            <person name="Lundell T."/>
            <person name="Morin E."/>
            <person name="Murat C."/>
            <person name="Riley R."/>
            <person name="Ohm R."/>
            <person name="Sun H."/>
            <person name="Tunlid A."/>
            <person name="Henrissat B."/>
            <person name="Grigoriev I.V."/>
            <person name="Hibbett D.S."/>
            <person name="Martin F."/>
        </authorList>
    </citation>
    <scope>NUCLEOTIDE SEQUENCE [LARGE SCALE GENOMIC DNA]</scope>
    <source>
        <strain evidence="13">MAFF 305830</strain>
    </source>
</reference>
<evidence type="ECO:0000256" key="8">
    <source>
        <dbReference type="ARBA" id="ARBA00023316"/>
    </source>
</evidence>
<reference evidence="12 13" key="1">
    <citation type="submission" date="2014-04" db="EMBL/GenBank/DDBJ databases">
        <authorList>
            <consortium name="DOE Joint Genome Institute"/>
            <person name="Kuo A."/>
            <person name="Zuccaro A."/>
            <person name="Kohler A."/>
            <person name="Nagy L.G."/>
            <person name="Floudas D."/>
            <person name="Copeland A."/>
            <person name="Barry K.W."/>
            <person name="Cichocki N."/>
            <person name="Veneault-Fourrey C."/>
            <person name="LaButti K."/>
            <person name="Lindquist E.A."/>
            <person name="Lipzen A."/>
            <person name="Lundell T."/>
            <person name="Morin E."/>
            <person name="Murat C."/>
            <person name="Sun H."/>
            <person name="Tunlid A."/>
            <person name="Henrissat B."/>
            <person name="Grigoriev I.V."/>
            <person name="Hibbett D.S."/>
            <person name="Martin F."/>
            <person name="Nordberg H.P."/>
            <person name="Cantor M.N."/>
            <person name="Hua S.X."/>
        </authorList>
    </citation>
    <scope>NUCLEOTIDE SEQUENCE [LARGE SCALE GENOMIC DNA]</scope>
    <source>
        <strain evidence="12 13">MAFF 305830</strain>
    </source>
</reference>
<keyword evidence="8" id="KW-0961">Cell wall biogenesis/degradation</keyword>